<sequence length="451" mass="51249">MNFDNLPEDLAGELGDAIRKSWSESKDSSAYTANVSGYEDSPIGTPLNEPVETEVHEVLNTHPEVLRESSGTTRDDTPIIIEAAKQAQEPDYQLFKHHYSITENRDSMADILNDLDLGGSPEPPIVSPEVPLNFTQGELQSNQQAIPMERRQSLNTRRSSIQDVQWIRQLLNPRSSFSASSSNEPTVIPSRLPPGHDGRTPSKCWVTVLSEDSIEAIKSIIVLNQSLKLVGSKYSLYILHDSRINSAKLSKYHINFIGIPIENLNLNPKLDKYWYILSIFINLVNLFDLVCFIAPTCMVIDNIDELLESSEICDEIDNETCVLLTNISNDVEKESNDAQIIIVKPNNEVAMCIKEYFTVYDNNQENNDKLNKLSKMNDFDVLRELFNETWGHISSDTYVKLLTENVSGSTLNFIKIIDFKKLKPWNLKNVINDNTVCGKWCEIWQQFWKNT</sequence>
<evidence type="ECO:0000313" key="3">
    <source>
        <dbReference type="Proteomes" id="UP000005220"/>
    </source>
</evidence>
<dbReference type="InterPro" id="IPR050587">
    <property type="entry name" value="GNT1/Glycosyltrans_8"/>
</dbReference>
<dbReference type="GO" id="GO:0006457">
    <property type="term" value="P:protein folding"/>
    <property type="evidence" value="ECO:0007669"/>
    <property type="project" value="EnsemblFungi"/>
</dbReference>
<keyword evidence="3" id="KW-1185">Reference proteome</keyword>
<accession>H2AWN7</accession>
<dbReference type="OrthoDB" id="2014201at2759"/>
<dbReference type="Proteomes" id="UP000005220">
    <property type="component" value="Chromosome 6"/>
</dbReference>
<dbReference type="InterPro" id="IPR029044">
    <property type="entry name" value="Nucleotide-diphossugar_trans"/>
</dbReference>
<dbReference type="SUPFAM" id="SSF53448">
    <property type="entry name" value="Nucleotide-diphospho-sugar transferases"/>
    <property type="match status" value="1"/>
</dbReference>
<dbReference type="FunCoup" id="H2AWN7">
    <property type="interactions" value="52"/>
</dbReference>
<protein>
    <submittedName>
        <fullName evidence="2">Uncharacterized protein</fullName>
    </submittedName>
</protein>
<dbReference type="GeneID" id="13884255"/>
<dbReference type="HOGENOM" id="CLU_034560_0_0_1"/>
<dbReference type="PANTHER" id="PTHR11183">
    <property type="entry name" value="GLYCOGENIN SUBFAMILY MEMBER"/>
    <property type="match status" value="1"/>
</dbReference>
<feature type="region of interest" description="Disordered" evidence="1">
    <location>
        <begin position="175"/>
        <end position="194"/>
    </location>
</feature>
<proteinExistence type="predicted"/>
<feature type="region of interest" description="Disordered" evidence="1">
    <location>
        <begin position="22"/>
        <end position="43"/>
    </location>
</feature>
<name>H2AWN7_KAZAF</name>
<evidence type="ECO:0000313" key="2">
    <source>
        <dbReference type="EMBL" id="CCF58787.1"/>
    </source>
</evidence>
<dbReference type="eggNOG" id="ENOG502R2Z2">
    <property type="taxonomic scope" value="Eukaryota"/>
</dbReference>
<dbReference type="GO" id="GO:0051321">
    <property type="term" value="P:meiotic cell cycle"/>
    <property type="evidence" value="ECO:0007669"/>
    <property type="project" value="EnsemblFungi"/>
</dbReference>
<dbReference type="Gene3D" id="3.90.550.10">
    <property type="entry name" value="Spore Coat Polysaccharide Biosynthesis Protein SpsA, Chain A"/>
    <property type="match status" value="1"/>
</dbReference>
<dbReference type="EMBL" id="HE650826">
    <property type="protein sequence ID" value="CCF58787.1"/>
    <property type="molecule type" value="Genomic_DNA"/>
</dbReference>
<reference evidence="2 3" key="1">
    <citation type="journal article" date="2011" name="Proc. Natl. Acad. Sci. U.S.A.">
        <title>Evolutionary erosion of yeast sex chromosomes by mating-type switching accidents.</title>
        <authorList>
            <person name="Gordon J.L."/>
            <person name="Armisen D."/>
            <person name="Proux-Wera E."/>
            <person name="Oheigeartaigh S.S."/>
            <person name="Byrne K.P."/>
            <person name="Wolfe K.H."/>
        </authorList>
    </citation>
    <scope>NUCLEOTIDE SEQUENCE [LARGE SCALE GENOMIC DNA]</scope>
    <source>
        <strain evidence="3">ATCC 22294 / BCRC 22015 / CBS 2517 / CECT 1963 / NBRC 1671 / NRRL Y-8276</strain>
    </source>
</reference>
<dbReference type="RefSeq" id="XP_003957922.1">
    <property type="nucleotide sequence ID" value="XM_003957873.1"/>
</dbReference>
<gene>
    <name evidence="2" type="primary">KAFR0F01900</name>
    <name evidence="2" type="ORF">KAFR_0F01900</name>
</gene>
<dbReference type="AlphaFoldDB" id="H2AWN7"/>
<organism evidence="2 3">
    <name type="scientific">Kazachstania africana (strain ATCC 22294 / BCRC 22015 / CBS 2517 / CECT 1963 / NBRC 1671 / NRRL Y-8276)</name>
    <name type="common">Yeast</name>
    <name type="synonym">Kluyveromyces africanus</name>
    <dbReference type="NCBI Taxonomy" id="1071382"/>
    <lineage>
        <taxon>Eukaryota</taxon>
        <taxon>Fungi</taxon>
        <taxon>Dikarya</taxon>
        <taxon>Ascomycota</taxon>
        <taxon>Saccharomycotina</taxon>
        <taxon>Saccharomycetes</taxon>
        <taxon>Saccharomycetales</taxon>
        <taxon>Saccharomycetaceae</taxon>
        <taxon>Kazachstania</taxon>
    </lineage>
</organism>
<evidence type="ECO:0000256" key="1">
    <source>
        <dbReference type="SAM" id="MobiDB-lite"/>
    </source>
</evidence>
<dbReference type="InParanoid" id="H2AWN7"/>
<dbReference type="GO" id="GO:0051087">
    <property type="term" value="F:protein-folding chaperone binding"/>
    <property type="evidence" value="ECO:0007669"/>
    <property type="project" value="EnsemblFungi"/>
</dbReference>
<dbReference type="KEGG" id="kaf:KAFR_0F01900"/>